<dbReference type="InterPro" id="IPR001650">
    <property type="entry name" value="Helicase_C-like"/>
</dbReference>
<dbReference type="InterPro" id="IPR027417">
    <property type="entry name" value="P-loop_NTPase"/>
</dbReference>
<feature type="compositionally biased region" description="Low complexity" evidence="5">
    <location>
        <begin position="551"/>
        <end position="562"/>
    </location>
</feature>
<feature type="domain" description="Helicase C-terminal" evidence="7">
    <location>
        <begin position="216"/>
        <end position="408"/>
    </location>
</feature>
<evidence type="ECO:0000256" key="3">
    <source>
        <dbReference type="ARBA" id="ARBA00022806"/>
    </source>
</evidence>
<reference evidence="8 9" key="1">
    <citation type="submission" date="2024-08" db="EMBL/GenBank/DDBJ databases">
        <title>Whole-genome sequencing of halo(alkali)philic microorganisms from hypersaline lakes.</title>
        <authorList>
            <person name="Sorokin D.Y."/>
            <person name="Merkel A.Y."/>
            <person name="Messina E."/>
            <person name="Yakimov M."/>
        </authorList>
    </citation>
    <scope>NUCLEOTIDE SEQUENCE [LARGE SCALE GENOMIC DNA]</scope>
    <source>
        <strain evidence="8 9">AB-hyl4</strain>
    </source>
</reference>
<protein>
    <submittedName>
        <fullName evidence="8">DEAD/DEAH box helicase</fullName>
    </submittedName>
</protein>
<dbReference type="EMBL" id="JBGUBD010000015">
    <property type="protein sequence ID" value="MFA9480070.1"/>
    <property type="molecule type" value="Genomic_DNA"/>
</dbReference>
<dbReference type="PANTHER" id="PTHR12131:SF1">
    <property type="entry name" value="ATP-DEPENDENT RNA HELICASE SUPV3L1, MITOCHONDRIAL-RELATED"/>
    <property type="match status" value="1"/>
</dbReference>
<evidence type="ECO:0000256" key="5">
    <source>
        <dbReference type="SAM" id="MobiDB-lite"/>
    </source>
</evidence>
<dbReference type="InterPro" id="IPR014001">
    <property type="entry name" value="Helicase_ATP-bd"/>
</dbReference>
<evidence type="ECO:0000313" key="8">
    <source>
        <dbReference type="EMBL" id="MFA9480070.1"/>
    </source>
</evidence>
<keyword evidence="2" id="KW-0378">Hydrolase</keyword>
<feature type="compositionally biased region" description="Low complexity" evidence="5">
    <location>
        <begin position="533"/>
        <end position="543"/>
    </location>
</feature>
<dbReference type="Proteomes" id="UP001575105">
    <property type="component" value="Unassembled WGS sequence"/>
</dbReference>
<dbReference type="RefSeq" id="WP_425346995.1">
    <property type="nucleotide sequence ID" value="NZ_JBGUBD010000015.1"/>
</dbReference>
<dbReference type="Gene3D" id="3.40.50.300">
    <property type="entry name" value="P-loop containing nucleotide triphosphate hydrolases"/>
    <property type="match status" value="2"/>
</dbReference>
<feature type="region of interest" description="Disordered" evidence="5">
    <location>
        <begin position="530"/>
        <end position="595"/>
    </location>
</feature>
<dbReference type="GO" id="GO:0004386">
    <property type="term" value="F:helicase activity"/>
    <property type="evidence" value="ECO:0007669"/>
    <property type="project" value="UniProtKB-KW"/>
</dbReference>
<gene>
    <name evidence="8" type="ORF">ACERK3_17485</name>
</gene>
<proteinExistence type="predicted"/>
<dbReference type="PROSITE" id="PS51192">
    <property type="entry name" value="HELICASE_ATP_BIND_1"/>
    <property type="match status" value="1"/>
</dbReference>
<dbReference type="CDD" id="cd18795">
    <property type="entry name" value="SF2_C_Ski2"/>
    <property type="match status" value="1"/>
</dbReference>
<dbReference type="PROSITE" id="PS51194">
    <property type="entry name" value="HELICASE_CTER"/>
    <property type="match status" value="1"/>
</dbReference>
<dbReference type="InterPro" id="IPR011545">
    <property type="entry name" value="DEAD/DEAH_box_helicase_dom"/>
</dbReference>
<dbReference type="SMART" id="SM00490">
    <property type="entry name" value="HELICc"/>
    <property type="match status" value="1"/>
</dbReference>
<comment type="caution">
    <text evidence="8">The sequence shown here is derived from an EMBL/GenBank/DDBJ whole genome shotgun (WGS) entry which is preliminary data.</text>
</comment>
<keyword evidence="4" id="KW-0067">ATP-binding</keyword>
<sequence length="821" mass="91213">MPKPSRDDLLLQYLDRLPYEPYPVQEEALMRYFESDEGVLVCAPTGMGKTLIAEAALYEALSTGRRAYYTTPLIALTEQKFTEVQDAAERWGFSREQVGLVTGNRSVNPRATVLVVVAEILLNRLLHKEAFDFSDVSAVVMDEFHSFAEPERGIVWELSLSLLPKHVRLLLLSATVGNASQFLSWLRTSHGRDLTLAQSKERKVPLTCHWVGEQLLPELLIEMVRGEEQTRKTPALVFCFDRERCWAVGELLRGKDMLNGDQQAQLAEQLDAIDFSQGAGPKLKRILMRGVGIHHAGLLPRYRRVVETLFQQKLLSVCVCTETLAAGINLPARSVVLTTLLKGPRGKKKLIGASSAHQMFGRAGRPQFDREGHVYAVAHEDDVKILRHKQKIEQIPEDTKDPQLMKMRKKLVKKTPTRREGEQYWSEAQFEKLQAAEPGKLESRGELPWRLLAFLLDSFSDVATLRDVVSKRLMSEPQIAQGQKQLTRMLVTLHEQGYVTLTPTPPLPRRYVSAHSLGWYVTLTPTPPLPRSAGGSASTAPEPAATPEPATPATTQDLLAGLQLGGAPTGKPAASTASTSPATGKSAATAPADPIADYQPTTAHATDKLKTLLAFRAVQPVYGAFLLDYLGQVERHERMQILESLLEMPGSVARSVRVPFPQDLPPGEFTRETIDPAIVKSGLATYDEMYPPLPHEQDRPFGEPPQFPIPLAEKMHLLFQSKVRNGGRVRITPVWAAGDLLTFNGEFNAFITARDLTKQEGMIFRHVLRLILLCEEFMPLTPTGMTSEVWQSELKELVGLLTDSCRSIDPACTDEVLARGD</sequence>
<dbReference type="InterPro" id="IPR050699">
    <property type="entry name" value="RNA-DNA_Helicase"/>
</dbReference>
<evidence type="ECO:0000259" key="7">
    <source>
        <dbReference type="PROSITE" id="PS51194"/>
    </source>
</evidence>
<feature type="domain" description="Helicase ATP-binding" evidence="6">
    <location>
        <begin position="30"/>
        <end position="194"/>
    </location>
</feature>
<organism evidence="8 9">
    <name type="scientific">Natronomicrosphaera hydrolytica</name>
    <dbReference type="NCBI Taxonomy" id="3242702"/>
    <lineage>
        <taxon>Bacteria</taxon>
        <taxon>Pseudomonadati</taxon>
        <taxon>Planctomycetota</taxon>
        <taxon>Phycisphaerae</taxon>
        <taxon>Phycisphaerales</taxon>
        <taxon>Phycisphaeraceae</taxon>
        <taxon>Natronomicrosphaera</taxon>
    </lineage>
</organism>
<keyword evidence="1" id="KW-0547">Nucleotide-binding</keyword>
<keyword evidence="3 8" id="KW-0347">Helicase</keyword>
<feature type="compositionally biased region" description="Low complexity" evidence="5">
    <location>
        <begin position="569"/>
        <end position="592"/>
    </location>
</feature>
<evidence type="ECO:0000259" key="6">
    <source>
        <dbReference type="PROSITE" id="PS51192"/>
    </source>
</evidence>
<dbReference type="SUPFAM" id="SSF52540">
    <property type="entry name" value="P-loop containing nucleoside triphosphate hydrolases"/>
    <property type="match status" value="1"/>
</dbReference>
<evidence type="ECO:0000256" key="1">
    <source>
        <dbReference type="ARBA" id="ARBA00022741"/>
    </source>
</evidence>
<evidence type="ECO:0000256" key="4">
    <source>
        <dbReference type="ARBA" id="ARBA00022840"/>
    </source>
</evidence>
<accession>A0ABV4UAD1</accession>
<evidence type="ECO:0000313" key="9">
    <source>
        <dbReference type="Proteomes" id="UP001575105"/>
    </source>
</evidence>
<dbReference type="Pfam" id="PF00271">
    <property type="entry name" value="Helicase_C"/>
    <property type="match status" value="1"/>
</dbReference>
<keyword evidence="9" id="KW-1185">Reference proteome</keyword>
<evidence type="ECO:0000256" key="2">
    <source>
        <dbReference type="ARBA" id="ARBA00022801"/>
    </source>
</evidence>
<dbReference type="CDD" id="cd17921">
    <property type="entry name" value="DEXHc_Ski2"/>
    <property type="match status" value="1"/>
</dbReference>
<dbReference type="PANTHER" id="PTHR12131">
    <property type="entry name" value="ATP-DEPENDENT RNA AND DNA HELICASE"/>
    <property type="match status" value="1"/>
</dbReference>
<dbReference type="Pfam" id="PF00270">
    <property type="entry name" value="DEAD"/>
    <property type="match status" value="1"/>
</dbReference>
<dbReference type="SMART" id="SM00487">
    <property type="entry name" value="DEXDc"/>
    <property type="match status" value="1"/>
</dbReference>
<name>A0ABV4UAD1_9BACT</name>